<keyword evidence="4" id="KW-1185">Reference proteome</keyword>
<dbReference type="Pfam" id="PF05170">
    <property type="entry name" value="AsmA"/>
    <property type="match status" value="1"/>
</dbReference>
<dbReference type="Proteomes" id="UP001597101">
    <property type="component" value="Unassembled WGS sequence"/>
</dbReference>
<name>A0ABW3FHM2_9HYPH</name>
<dbReference type="PANTHER" id="PTHR30441">
    <property type="entry name" value="DUF748 DOMAIN-CONTAINING PROTEIN"/>
    <property type="match status" value="1"/>
</dbReference>
<evidence type="ECO:0000313" key="4">
    <source>
        <dbReference type="Proteomes" id="UP001597101"/>
    </source>
</evidence>
<feature type="region of interest" description="Disordered" evidence="1">
    <location>
        <begin position="1168"/>
        <end position="1236"/>
    </location>
</feature>
<dbReference type="InterPro" id="IPR017023">
    <property type="entry name" value="UCP034039"/>
</dbReference>
<reference evidence="4" key="1">
    <citation type="journal article" date="2019" name="Int. J. Syst. Evol. Microbiol.">
        <title>The Global Catalogue of Microorganisms (GCM) 10K type strain sequencing project: providing services to taxonomists for standard genome sequencing and annotation.</title>
        <authorList>
            <consortium name="The Broad Institute Genomics Platform"/>
            <consortium name="The Broad Institute Genome Sequencing Center for Infectious Disease"/>
            <person name="Wu L."/>
            <person name="Ma J."/>
        </authorList>
    </citation>
    <scope>NUCLEOTIDE SEQUENCE [LARGE SCALE GENOMIC DNA]</scope>
    <source>
        <strain evidence="4">CCUG 60023</strain>
    </source>
</reference>
<gene>
    <name evidence="3" type="ORF">ACFQ14_14535</name>
</gene>
<comment type="caution">
    <text evidence="3">The sequence shown here is derived from an EMBL/GenBank/DDBJ whole genome shotgun (WGS) entry which is preliminary data.</text>
</comment>
<feature type="compositionally biased region" description="Basic and acidic residues" evidence="1">
    <location>
        <begin position="1168"/>
        <end position="1185"/>
    </location>
</feature>
<feature type="domain" description="AsmA" evidence="2">
    <location>
        <begin position="3"/>
        <end position="252"/>
    </location>
</feature>
<organism evidence="3 4">
    <name type="scientific">Pseudahrensia aquimaris</name>
    <dbReference type="NCBI Taxonomy" id="744461"/>
    <lineage>
        <taxon>Bacteria</taxon>
        <taxon>Pseudomonadati</taxon>
        <taxon>Pseudomonadota</taxon>
        <taxon>Alphaproteobacteria</taxon>
        <taxon>Hyphomicrobiales</taxon>
        <taxon>Ahrensiaceae</taxon>
        <taxon>Pseudahrensia</taxon>
    </lineage>
</organism>
<sequence>MRLFVFFGGLLVLALCAALIVPPFVDWNQFRDRFEREASRIVGQPVEVLGQTSARLLPLPSVTFEKIRVGDAEKPILAAEFFHINMELAPLLKGDVVIVDMALAAPRLDLRIGEDGKVDWSARSLELPADFRAADVALNNFTITDGAVRLRDTINQREMIVRDIDLEGSARSLAGPWRAEGFVSRTGERYQVAGTTGLWTAADAENKTGQLRVKLEVRPQNLAYDFDLNGPVIFRKGAPQFSGNFRVRPAAVQNDTARIAFDRGKAPKPINGVLEGQVKIGVRGVVVPEYKLNIGDAEDPYVISGTAFANFDDEASFEINADGQQVNFARLEADADSVANPPKTLQDRLELLRVLLLQMPRFTSPGKINLTLPAVVAGDTVVRDVVVEASPLKGGDGWALASLKAELPGRTDLLARGDLGLRDAMTFDGSLVLASRQPSGFAGWFVDDVPLEIRRLRNAGFSGNVKLGAGVAEARDVELVLNNELLRGSLERVVGDTPLLKAKLTGDTIDLDALRALVNLLGGDDIARRDPLEFDISTKKLIAFGLEAQAVFAKGILGPDSLALETASIGSLDGAAVVLTGNIRKGDAGFTGNLGGTVQAVDLRDLLKRLEERLEGRIGSLSRFSHFLDDARLTQDADLTFALTAAAEQSALSLEGSVGGSVVGFEGIIDGEGAWLGRRNSLLLEATNPRSDVLLAQLGLPVLPLDTSSAGNITLSAKGTLDEGLDTLTSFDIAGVVGAMQGNLKPQLSGDQMGLSGALDVDIRSTDLDTLITLTGLPLPGFGQGLAGEMRAALTLSPRKLTADRLTILHGSTDLRGRLEASLAKGLRPRLNGQLSTERLDGDTILAIAFGLPEGDGRLLSGWDGEIALSAGTVTAPNGGLLALRQVSTLAKVSDGDIAFEDVKASVFGGQATGRVALGTAGEAKVLSGRLTLSDADLARLLVALGYDFGGEGVVEATFNFDASSDKQASIIEALTGGGEVSIAPLRIVGLNADILPKLLAANDAANSKAGSELTGVSGEQIVEAGLFNGATGFLNMDIPFSVSSGFVRANDVAFGNDKINGTMDLRILLADLETDFNARIAFDAGQEAVVGAAPQLSVLLQGKPGELQRSVDTTPMETFLAQRSAEERERDFVRQQAAILERQRLSRESRAIVLARQARERAQRLREEEAAAQRAAEEQRRLREALPAPTPVPERESNSDDVLQDLTRKVRESLSGEGVVPAAGTPRQWIPSVSD</sequence>
<dbReference type="PIRSF" id="PIRSF034039">
    <property type="entry name" value="UCP034039"/>
    <property type="match status" value="1"/>
</dbReference>
<dbReference type="InterPro" id="IPR052894">
    <property type="entry name" value="AsmA-related"/>
</dbReference>
<evidence type="ECO:0000313" key="3">
    <source>
        <dbReference type="EMBL" id="MFD0917620.1"/>
    </source>
</evidence>
<evidence type="ECO:0000256" key="1">
    <source>
        <dbReference type="SAM" id="MobiDB-lite"/>
    </source>
</evidence>
<proteinExistence type="predicted"/>
<dbReference type="EMBL" id="JBHTJV010000025">
    <property type="protein sequence ID" value="MFD0917620.1"/>
    <property type="molecule type" value="Genomic_DNA"/>
</dbReference>
<evidence type="ECO:0000259" key="2">
    <source>
        <dbReference type="Pfam" id="PF05170"/>
    </source>
</evidence>
<dbReference type="RefSeq" id="WP_377213478.1">
    <property type="nucleotide sequence ID" value="NZ_JBHTJV010000025.1"/>
</dbReference>
<dbReference type="InterPro" id="IPR007844">
    <property type="entry name" value="AsmA"/>
</dbReference>
<accession>A0ABW3FHM2</accession>
<dbReference type="PANTHER" id="PTHR30441:SF4">
    <property type="entry name" value="PROTEIN ASMA"/>
    <property type="match status" value="1"/>
</dbReference>
<protein>
    <submittedName>
        <fullName evidence="3">AsmA family protein</fullName>
    </submittedName>
</protein>